<evidence type="ECO:0000313" key="3">
    <source>
        <dbReference type="Proteomes" id="UP000006048"/>
    </source>
</evidence>
<evidence type="ECO:0000256" key="1">
    <source>
        <dbReference type="SAM" id="SignalP"/>
    </source>
</evidence>
<dbReference type="STRING" id="869212.Turpa_1161"/>
<proteinExistence type="predicted"/>
<feature type="signal peptide" evidence="1">
    <location>
        <begin position="1"/>
        <end position="19"/>
    </location>
</feature>
<sequence length="200" mass="22456">MRISVAISLLVLCIYSLSAETHIEPLRAITERSCQCIEALDTSKLKNSEQRNVQLGLCVIKSAKGFEKYLKTEKNIDMEKIGDTDHGTRLGYLFAVEAASVCPDTLAKFTGDSEGAFEGTVSGRITETTTTTYTRLTVEDANGKTTTLYWILNFENSHQLLKTTAEKTARYEFSFVEKEVLFFARKEYLKVKIITAVKKL</sequence>
<dbReference type="OrthoDB" id="1352116at2"/>
<dbReference type="HOGENOM" id="CLU_1365734_0_0_12"/>
<dbReference type="AlphaFoldDB" id="I4B3F2"/>
<dbReference type="Proteomes" id="UP000006048">
    <property type="component" value="Chromosome"/>
</dbReference>
<keyword evidence="1" id="KW-0732">Signal</keyword>
<feature type="chain" id="PRO_5003685839" evidence="1">
    <location>
        <begin position="20"/>
        <end position="200"/>
    </location>
</feature>
<accession>I4B3F2</accession>
<gene>
    <name evidence="2" type="ordered locus">Turpa_1161</name>
</gene>
<evidence type="ECO:0000313" key="2">
    <source>
        <dbReference type="EMBL" id="AFM11809.1"/>
    </source>
</evidence>
<protein>
    <submittedName>
        <fullName evidence="2">Uncharacterized protein</fullName>
    </submittedName>
</protein>
<reference evidence="2 3" key="1">
    <citation type="submission" date="2012-06" db="EMBL/GenBank/DDBJ databases">
        <title>The complete chromosome of genome of Turneriella parva DSM 21527.</title>
        <authorList>
            <consortium name="US DOE Joint Genome Institute (JGI-PGF)"/>
            <person name="Lucas S."/>
            <person name="Han J."/>
            <person name="Lapidus A."/>
            <person name="Bruce D."/>
            <person name="Goodwin L."/>
            <person name="Pitluck S."/>
            <person name="Peters L."/>
            <person name="Kyrpides N."/>
            <person name="Mavromatis K."/>
            <person name="Ivanova N."/>
            <person name="Mikhailova N."/>
            <person name="Chertkov O."/>
            <person name="Detter J.C."/>
            <person name="Tapia R."/>
            <person name="Han C."/>
            <person name="Land M."/>
            <person name="Hauser L."/>
            <person name="Markowitz V."/>
            <person name="Cheng J.-F."/>
            <person name="Hugenholtz P."/>
            <person name="Woyke T."/>
            <person name="Wu D."/>
            <person name="Gronow S."/>
            <person name="Wellnitz S."/>
            <person name="Brambilla E."/>
            <person name="Klenk H.-P."/>
            <person name="Eisen J.A."/>
        </authorList>
    </citation>
    <scope>NUCLEOTIDE SEQUENCE [LARGE SCALE GENOMIC DNA]</scope>
    <source>
        <strain evidence="3">ATCC BAA-1111 / DSM 21527 / NCTC 11395 / H</strain>
    </source>
</reference>
<dbReference type="KEGG" id="tpx:Turpa_1161"/>
<dbReference type="EMBL" id="CP002959">
    <property type="protein sequence ID" value="AFM11809.1"/>
    <property type="molecule type" value="Genomic_DNA"/>
</dbReference>
<name>I4B3F2_TURPD</name>
<keyword evidence="3" id="KW-1185">Reference proteome</keyword>
<organism evidence="2 3">
    <name type="scientific">Turneriella parva (strain ATCC BAA-1111 / DSM 21527 / NCTC 11395 / H)</name>
    <name type="common">Leptospira parva</name>
    <dbReference type="NCBI Taxonomy" id="869212"/>
    <lineage>
        <taxon>Bacteria</taxon>
        <taxon>Pseudomonadati</taxon>
        <taxon>Spirochaetota</taxon>
        <taxon>Spirochaetia</taxon>
        <taxon>Leptospirales</taxon>
        <taxon>Leptospiraceae</taxon>
        <taxon>Turneriella</taxon>
    </lineage>
</organism>
<dbReference type="RefSeq" id="WP_014802325.1">
    <property type="nucleotide sequence ID" value="NC_018020.1"/>
</dbReference>